<name>A0A9Q8US99_PASFU</name>
<dbReference type="SUPFAM" id="SSF54373">
    <property type="entry name" value="FAD-linked reductases, C-terminal domain"/>
    <property type="match status" value="1"/>
</dbReference>
<keyword evidence="2" id="KW-0274">FAD</keyword>
<keyword evidence="4" id="KW-0812">Transmembrane</keyword>
<dbReference type="RefSeq" id="XP_047764939.1">
    <property type="nucleotide sequence ID" value="XM_047910687.1"/>
</dbReference>
<keyword evidence="3" id="KW-0560">Oxidoreductase</keyword>
<dbReference type="EMBL" id="CP090170">
    <property type="protein sequence ID" value="UJO20573.1"/>
    <property type="molecule type" value="Genomic_DNA"/>
</dbReference>
<evidence type="ECO:0000256" key="4">
    <source>
        <dbReference type="SAM" id="Phobius"/>
    </source>
</evidence>
<evidence type="ECO:0000256" key="3">
    <source>
        <dbReference type="ARBA" id="ARBA00023002"/>
    </source>
</evidence>
<gene>
    <name evidence="6" type="ORF">CLAFUR5_11539</name>
</gene>
<keyword evidence="1" id="KW-0285">Flavoprotein</keyword>
<dbReference type="OMA" id="CGHGINI"/>
<dbReference type="Gene3D" id="3.50.50.60">
    <property type="entry name" value="FAD/NAD(P)-binding domain"/>
    <property type="match status" value="1"/>
</dbReference>
<dbReference type="SUPFAM" id="SSF51905">
    <property type="entry name" value="FAD/NAD(P)-binding domain"/>
    <property type="match status" value="1"/>
</dbReference>
<evidence type="ECO:0000313" key="7">
    <source>
        <dbReference type="Proteomes" id="UP000756132"/>
    </source>
</evidence>
<dbReference type="OrthoDB" id="417877at2759"/>
<protein>
    <submittedName>
        <fullName evidence="6">6-methylsalicylic acid decarboxylase atA</fullName>
    </submittedName>
</protein>
<dbReference type="PRINTS" id="PR00420">
    <property type="entry name" value="RNGMNOXGNASE"/>
</dbReference>
<proteinExistence type="predicted"/>
<reference evidence="6" key="1">
    <citation type="submission" date="2021-12" db="EMBL/GenBank/DDBJ databases">
        <authorList>
            <person name="Zaccaron A."/>
            <person name="Stergiopoulos I."/>
        </authorList>
    </citation>
    <scope>NUCLEOTIDE SEQUENCE</scope>
    <source>
        <strain evidence="6">Race5_Kim</strain>
    </source>
</reference>
<dbReference type="InterPro" id="IPR051104">
    <property type="entry name" value="FAD_monoxygenase"/>
</dbReference>
<dbReference type="AlphaFoldDB" id="A0A9Q8US99"/>
<evidence type="ECO:0000313" key="6">
    <source>
        <dbReference type="EMBL" id="UJO20573.1"/>
    </source>
</evidence>
<evidence type="ECO:0000256" key="1">
    <source>
        <dbReference type="ARBA" id="ARBA00022630"/>
    </source>
</evidence>
<keyword evidence="4" id="KW-1133">Transmembrane helix</keyword>
<dbReference type="GO" id="GO:0044550">
    <property type="term" value="P:secondary metabolite biosynthetic process"/>
    <property type="evidence" value="ECO:0007669"/>
    <property type="project" value="TreeGrafter"/>
</dbReference>
<dbReference type="GO" id="GO:0071949">
    <property type="term" value="F:FAD binding"/>
    <property type="evidence" value="ECO:0007669"/>
    <property type="project" value="InterPro"/>
</dbReference>
<dbReference type="PANTHER" id="PTHR46720">
    <property type="entry name" value="HYDROXYLASE, PUTATIVE (AFU_ORTHOLOGUE AFUA_3G01460)-RELATED"/>
    <property type="match status" value="1"/>
</dbReference>
<dbReference type="InterPro" id="IPR002938">
    <property type="entry name" value="FAD-bd"/>
</dbReference>
<reference evidence="6" key="2">
    <citation type="journal article" date="2022" name="Microb. Genom.">
        <title>A chromosome-scale genome assembly of the tomato pathogen Cladosporium fulvum reveals a compartmentalized genome architecture and the presence of a dispensable chromosome.</title>
        <authorList>
            <person name="Zaccaron A.Z."/>
            <person name="Chen L.H."/>
            <person name="Samaras A."/>
            <person name="Stergiopoulos I."/>
        </authorList>
    </citation>
    <scope>NUCLEOTIDE SEQUENCE</scope>
    <source>
        <strain evidence="6">Race5_Kim</strain>
    </source>
</reference>
<organism evidence="6 7">
    <name type="scientific">Passalora fulva</name>
    <name type="common">Tomato leaf mold</name>
    <name type="synonym">Cladosporium fulvum</name>
    <dbReference type="NCBI Taxonomy" id="5499"/>
    <lineage>
        <taxon>Eukaryota</taxon>
        <taxon>Fungi</taxon>
        <taxon>Dikarya</taxon>
        <taxon>Ascomycota</taxon>
        <taxon>Pezizomycotina</taxon>
        <taxon>Dothideomycetes</taxon>
        <taxon>Dothideomycetidae</taxon>
        <taxon>Mycosphaerellales</taxon>
        <taxon>Mycosphaerellaceae</taxon>
        <taxon>Fulvia</taxon>
    </lineage>
</organism>
<evidence type="ECO:0000256" key="2">
    <source>
        <dbReference type="ARBA" id="ARBA00022827"/>
    </source>
</evidence>
<dbReference type="Pfam" id="PF01494">
    <property type="entry name" value="FAD_binding_3"/>
    <property type="match status" value="1"/>
</dbReference>
<feature type="transmembrane region" description="Helical" evidence="4">
    <location>
        <begin position="6"/>
        <end position="24"/>
    </location>
</feature>
<accession>A0A9Q8US99</accession>
<feature type="domain" description="FAD-binding" evidence="5">
    <location>
        <begin position="7"/>
        <end position="348"/>
    </location>
</feature>
<dbReference type="InterPro" id="IPR036188">
    <property type="entry name" value="FAD/NAD-bd_sf"/>
</dbReference>
<dbReference type="PANTHER" id="PTHR46720:SF1">
    <property type="entry name" value="HYDROXYLASE, PUTATIVE (AFU_ORTHOLOGUE AFUA_8G06050)-RELATED"/>
    <property type="match status" value="1"/>
</dbReference>
<sequence>MPTQPFHVAIVGGGLGGIALGIALKTRNIPFNLYESRGSFTEIGAGINLGPNGYRALRLIDPSLGDKIFILATRNPAPHEHLWMIFRRGAEINGHEDGEVLLELTAPPTGTMTLHRQELLAGLAETMGTENAKFNKKLVGYEQDEEGVVMKFADGTEERASVLVGCDGVHSRVRARMFGEDNPVTKASFTGSGAYRAVVPMEKAIEAWGESARFAQVTLGPGGYFIYYPVNGGKFVNCGAWIRKNGTWDHAEWVVPNQGEQFKQDLKDWGPRIHSMLKHYDPNQDFWACFEHGHQPDHFHEGRVILIGDGAHAMPPHQGQGASQAVEDAYVLAEVLASIDDGDLSNRTIEAGLRAVSETRTPRSSKVHAYSSHAGLNWYSFHENSLNAAEQKEWTEGVRERLRYIWDVDLEKHAEDAKQLYRILIEGPGDQGAAGGSL</sequence>
<dbReference type="KEGG" id="ffu:CLAFUR5_11539"/>
<dbReference type="GeneID" id="71991417"/>
<keyword evidence="7" id="KW-1185">Reference proteome</keyword>
<evidence type="ECO:0000259" key="5">
    <source>
        <dbReference type="Pfam" id="PF01494"/>
    </source>
</evidence>
<dbReference type="Proteomes" id="UP000756132">
    <property type="component" value="Chromosome 8"/>
</dbReference>
<dbReference type="GO" id="GO:0016491">
    <property type="term" value="F:oxidoreductase activity"/>
    <property type="evidence" value="ECO:0007669"/>
    <property type="project" value="UniProtKB-KW"/>
</dbReference>
<keyword evidence="4" id="KW-0472">Membrane</keyword>